<dbReference type="STRING" id="1227496.C489_08885"/>
<dbReference type="EMBL" id="AOID01000026">
    <property type="protein sequence ID" value="ELY68105.1"/>
    <property type="molecule type" value="Genomic_DNA"/>
</dbReference>
<evidence type="ECO:0008006" key="3">
    <source>
        <dbReference type="Google" id="ProtNLM"/>
    </source>
</evidence>
<name>L9Y253_9EURY</name>
<reference evidence="1 2" key="1">
    <citation type="journal article" date="2014" name="PLoS Genet.">
        <title>Phylogenetically driven sequencing of extremely halophilic archaea reveals strategies for static and dynamic osmo-response.</title>
        <authorList>
            <person name="Becker E.A."/>
            <person name="Seitzer P.M."/>
            <person name="Tritt A."/>
            <person name="Larsen D."/>
            <person name="Krusor M."/>
            <person name="Yao A.I."/>
            <person name="Wu D."/>
            <person name="Madern D."/>
            <person name="Eisen J.A."/>
            <person name="Darling A.E."/>
            <person name="Facciotti M.T."/>
        </authorList>
    </citation>
    <scope>NUCLEOTIDE SEQUENCE [LARGE SCALE GENOMIC DNA]</scope>
    <source>
        <strain evidence="1 2">JCM 10478</strain>
    </source>
</reference>
<dbReference type="OrthoDB" id="174098at2157"/>
<protein>
    <recommendedName>
        <fullName evidence="3">ArsR family transcriptional regulator</fullName>
    </recommendedName>
</protein>
<dbReference type="AlphaFoldDB" id="L9Y253"/>
<accession>L9Y253</accession>
<sequence length="137" mass="15393">MSNTVDPIETSETTVDDAFDALADGYRRRLLVELLDRDRKRVPALTRPDSEIADANEGLLAERLSGSHPIPGTDEALLRQRHVHLPELDDYGFVEWRPADDLVTTGPRFDELRPLLEFIAGRRDLGPPAKISVPARR</sequence>
<dbReference type="RefSeq" id="WP_006430843.1">
    <property type="nucleotide sequence ID" value="NZ_AOID01000026.1"/>
</dbReference>
<gene>
    <name evidence="1" type="ORF">C489_08885</name>
</gene>
<organism evidence="1 2">
    <name type="scientific">Natrinema versiforme JCM 10478</name>
    <dbReference type="NCBI Taxonomy" id="1227496"/>
    <lineage>
        <taxon>Archaea</taxon>
        <taxon>Methanobacteriati</taxon>
        <taxon>Methanobacteriota</taxon>
        <taxon>Stenosarchaea group</taxon>
        <taxon>Halobacteria</taxon>
        <taxon>Halobacteriales</taxon>
        <taxon>Natrialbaceae</taxon>
        <taxon>Natrinema</taxon>
    </lineage>
</organism>
<proteinExistence type="predicted"/>
<dbReference type="Proteomes" id="UP000011632">
    <property type="component" value="Unassembled WGS sequence"/>
</dbReference>
<evidence type="ECO:0000313" key="2">
    <source>
        <dbReference type="Proteomes" id="UP000011632"/>
    </source>
</evidence>
<evidence type="ECO:0000313" key="1">
    <source>
        <dbReference type="EMBL" id="ELY68105.1"/>
    </source>
</evidence>
<keyword evidence="2" id="KW-1185">Reference proteome</keyword>
<dbReference type="PATRIC" id="fig|1227496.3.peg.1798"/>
<comment type="caution">
    <text evidence="1">The sequence shown here is derived from an EMBL/GenBank/DDBJ whole genome shotgun (WGS) entry which is preliminary data.</text>
</comment>